<dbReference type="InterPro" id="IPR001254">
    <property type="entry name" value="Trypsin_dom"/>
</dbReference>
<evidence type="ECO:0000256" key="3">
    <source>
        <dbReference type="ARBA" id="ARBA00024195"/>
    </source>
</evidence>
<keyword evidence="2" id="KW-0325">Glycoprotein</keyword>
<evidence type="ECO:0000313" key="6">
    <source>
        <dbReference type="EMBL" id="AEB96455.1"/>
    </source>
</evidence>
<feature type="signal peptide" evidence="4">
    <location>
        <begin position="1"/>
        <end position="18"/>
    </location>
</feature>
<evidence type="ECO:0000256" key="4">
    <source>
        <dbReference type="SAM" id="SignalP"/>
    </source>
</evidence>
<dbReference type="InterPro" id="IPR009003">
    <property type="entry name" value="Peptidase_S1_PA"/>
</dbReference>
<name>F5GTQ7_SIMGU</name>
<proteinExistence type="evidence at transcript level"/>
<evidence type="ECO:0000259" key="5">
    <source>
        <dbReference type="Pfam" id="PF00089"/>
    </source>
</evidence>
<keyword evidence="6" id="KW-0378">Hydrolase</keyword>
<dbReference type="Pfam" id="PF00089">
    <property type="entry name" value="Trypsin"/>
    <property type="match status" value="1"/>
</dbReference>
<keyword evidence="1" id="KW-1015">Disulfide bond</keyword>
<feature type="domain" description="Peptidase S1" evidence="5">
    <location>
        <begin position="29"/>
        <end position="228"/>
    </location>
</feature>
<keyword evidence="4" id="KW-0732">Signal</keyword>
<dbReference type="GO" id="GO:0006508">
    <property type="term" value="P:proteolysis"/>
    <property type="evidence" value="ECO:0007669"/>
    <property type="project" value="UniProtKB-KW"/>
</dbReference>
<reference evidence="6" key="1">
    <citation type="journal article" date="2011" name="BMC Genomics">
        <title>An insight into the sialome of Simulium guianense (DIPTERA:SIMulIIDAE), the main vector of River Blindness Disease in Brazil.</title>
        <authorList>
            <person name="Chagas A.C."/>
            <person name="Calvo E."/>
            <person name="Pimenta P.F."/>
            <person name="Ribeiro J.M."/>
        </authorList>
    </citation>
    <scope>NUCLEOTIDE SEQUENCE</scope>
    <source>
        <tissue evidence="6">Salivary gland</tissue>
    </source>
</reference>
<keyword evidence="6" id="KW-0645">Protease</keyword>
<organism evidence="6">
    <name type="scientific">Simulium guianense</name>
    <name type="common">Black fly</name>
    <dbReference type="NCBI Taxonomy" id="445764"/>
    <lineage>
        <taxon>Eukaryota</taxon>
        <taxon>Metazoa</taxon>
        <taxon>Ecdysozoa</taxon>
        <taxon>Arthropoda</taxon>
        <taxon>Hexapoda</taxon>
        <taxon>Insecta</taxon>
        <taxon>Pterygota</taxon>
        <taxon>Neoptera</taxon>
        <taxon>Endopterygota</taxon>
        <taxon>Diptera</taxon>
        <taxon>Nematocera</taxon>
        <taxon>Chironomoidea</taxon>
        <taxon>Simuliidae</taxon>
        <taxon>Simulium</taxon>
    </lineage>
</organism>
<dbReference type="GO" id="GO:0004252">
    <property type="term" value="F:serine-type endopeptidase activity"/>
    <property type="evidence" value="ECO:0007669"/>
    <property type="project" value="InterPro"/>
</dbReference>
<evidence type="ECO:0000256" key="2">
    <source>
        <dbReference type="ARBA" id="ARBA00023180"/>
    </source>
</evidence>
<feature type="chain" id="PRO_5003322858" evidence="4">
    <location>
        <begin position="19"/>
        <end position="244"/>
    </location>
</feature>
<dbReference type="InterPro" id="IPR051487">
    <property type="entry name" value="Ser/Thr_Proteases_Immune/Dev"/>
</dbReference>
<accession>F5GTQ7</accession>
<comment type="similarity">
    <text evidence="3">Belongs to the peptidase S1 family. CLIP subfamily.</text>
</comment>
<dbReference type="Gene3D" id="2.40.10.10">
    <property type="entry name" value="Trypsin-like serine proteases"/>
    <property type="match status" value="1"/>
</dbReference>
<dbReference type="AlphaFoldDB" id="F5GTQ7"/>
<sequence length="244" mass="27646">MLFLPQTLLLVGLSLVLADHFTYKPAIDNEQFPWFCTVYSNEDFKPVCYCTILGKNAILTASKCFEKRDITNGDHPKYHVRFGSIAANGMRKLVNIEKIQGTQHLLMLKPKTPIEGYHAIELDDSKYVEPKNGNITVATFHSYGTKLSMKTHVHMVDMRLSKDATKCQFAYPNKHFCAAESQNRCNIGLGTAAVSQSPKNSSRWILHGIVDQSPKCNDDPKNADLFVKIDAERWNFIKHNLNLK</sequence>
<evidence type="ECO:0000256" key="1">
    <source>
        <dbReference type="ARBA" id="ARBA00023157"/>
    </source>
</evidence>
<dbReference type="InterPro" id="IPR043504">
    <property type="entry name" value="Peptidase_S1_PA_chymotrypsin"/>
</dbReference>
<dbReference type="EMBL" id="JI626220">
    <property type="protein sequence ID" value="AEB96455.1"/>
    <property type="molecule type" value="mRNA"/>
</dbReference>
<dbReference type="PANTHER" id="PTHR24256">
    <property type="entry name" value="TRYPTASE-RELATED"/>
    <property type="match status" value="1"/>
</dbReference>
<protein>
    <submittedName>
        <fullName evidence="6">Salivary serine protease</fullName>
    </submittedName>
</protein>
<dbReference type="SUPFAM" id="SSF50494">
    <property type="entry name" value="Trypsin-like serine proteases"/>
    <property type="match status" value="1"/>
</dbReference>